<dbReference type="EMBL" id="AZMJ01000567">
    <property type="protein sequence ID" value="ETI97987.1"/>
    <property type="molecule type" value="Genomic_DNA"/>
</dbReference>
<evidence type="ECO:0000313" key="9">
    <source>
        <dbReference type="EMBL" id="ETI97987.1"/>
    </source>
</evidence>
<dbReference type="InterPro" id="IPR050953">
    <property type="entry name" value="N4_N6_ade-DNA_methylase"/>
</dbReference>
<keyword evidence="3" id="KW-0808">Transferase</keyword>
<evidence type="ECO:0000256" key="3">
    <source>
        <dbReference type="ARBA" id="ARBA00022679"/>
    </source>
</evidence>
<keyword evidence="4" id="KW-0949">S-adenosyl-L-methionine</keyword>
<dbReference type="Proteomes" id="UP000018855">
    <property type="component" value="Unassembled WGS sequence"/>
</dbReference>
<dbReference type="GO" id="GO:0009007">
    <property type="term" value="F:site-specific DNA-methyltransferase (adenine-specific) activity"/>
    <property type="evidence" value="ECO:0007669"/>
    <property type="project" value="UniProtKB-EC"/>
</dbReference>
<dbReference type="InterPro" id="IPR029063">
    <property type="entry name" value="SAM-dependent_MTases_sf"/>
</dbReference>
<reference evidence="9 10" key="1">
    <citation type="submission" date="2013-12" db="EMBL/GenBank/DDBJ databases">
        <title>A Varibaculum cambriense genome reconstructed from a premature infant gut community with otherwise low bacterial novelty that shifts toward anaerobic metabolism during the third week of life.</title>
        <authorList>
            <person name="Brown C.T."/>
            <person name="Sharon I."/>
            <person name="Thomas B.C."/>
            <person name="Castelle C.J."/>
            <person name="Morowitz M.J."/>
            <person name="Banfield J.F."/>
        </authorList>
    </citation>
    <scope>NUCLEOTIDE SEQUENCE [LARGE SCALE GENOMIC DNA]</scope>
    <source>
        <strain evidence="10">DORA_11</strain>
    </source>
</reference>
<keyword evidence="6" id="KW-0238">DNA-binding</keyword>
<dbReference type="PROSITE" id="PS00092">
    <property type="entry name" value="N6_MTASE"/>
    <property type="match status" value="1"/>
</dbReference>
<evidence type="ECO:0000313" key="10">
    <source>
        <dbReference type="Proteomes" id="UP000018855"/>
    </source>
</evidence>
<dbReference type="GO" id="GO:0009307">
    <property type="term" value="P:DNA restriction-modification system"/>
    <property type="evidence" value="ECO:0007669"/>
    <property type="project" value="UniProtKB-KW"/>
</dbReference>
<dbReference type="PANTHER" id="PTHR33841:SF6">
    <property type="entry name" value="TYPE II METHYLTRANSFERASE M.HINDII"/>
    <property type="match status" value="1"/>
</dbReference>
<dbReference type="PRINTS" id="PR00507">
    <property type="entry name" value="N12N6MTFRASE"/>
</dbReference>
<evidence type="ECO:0000259" key="8">
    <source>
        <dbReference type="Pfam" id="PF07669"/>
    </source>
</evidence>
<dbReference type="EC" id="2.1.1.72" evidence="1"/>
<dbReference type="InterPro" id="IPR011639">
    <property type="entry name" value="MethylTrfase_TaqI-like_dom"/>
</dbReference>
<evidence type="ECO:0000256" key="1">
    <source>
        <dbReference type="ARBA" id="ARBA00011900"/>
    </source>
</evidence>
<dbReference type="PATRIC" id="fig|1403949.3.peg.1334"/>
<gene>
    <name evidence="9" type="ORF">Q619_VDC00567G0036</name>
</gene>
<dbReference type="AlphaFoldDB" id="W1UW90"/>
<dbReference type="GO" id="GO:0003677">
    <property type="term" value="F:DNA binding"/>
    <property type="evidence" value="ECO:0007669"/>
    <property type="project" value="UniProtKB-KW"/>
</dbReference>
<evidence type="ECO:0000256" key="5">
    <source>
        <dbReference type="ARBA" id="ARBA00022747"/>
    </source>
</evidence>
<comment type="catalytic activity">
    <reaction evidence="7">
        <text>a 2'-deoxyadenosine in DNA + S-adenosyl-L-methionine = an N(6)-methyl-2'-deoxyadenosine in DNA + S-adenosyl-L-homocysteine + H(+)</text>
        <dbReference type="Rhea" id="RHEA:15197"/>
        <dbReference type="Rhea" id="RHEA-COMP:12418"/>
        <dbReference type="Rhea" id="RHEA-COMP:12419"/>
        <dbReference type="ChEBI" id="CHEBI:15378"/>
        <dbReference type="ChEBI" id="CHEBI:57856"/>
        <dbReference type="ChEBI" id="CHEBI:59789"/>
        <dbReference type="ChEBI" id="CHEBI:90615"/>
        <dbReference type="ChEBI" id="CHEBI:90616"/>
        <dbReference type="EC" id="2.1.1.72"/>
    </reaction>
</comment>
<evidence type="ECO:0000256" key="7">
    <source>
        <dbReference type="ARBA" id="ARBA00047942"/>
    </source>
</evidence>
<evidence type="ECO:0000256" key="6">
    <source>
        <dbReference type="ARBA" id="ARBA00023125"/>
    </source>
</evidence>
<keyword evidence="5" id="KW-0680">Restriction system</keyword>
<dbReference type="GO" id="GO:0032259">
    <property type="term" value="P:methylation"/>
    <property type="evidence" value="ECO:0007669"/>
    <property type="project" value="UniProtKB-KW"/>
</dbReference>
<evidence type="ECO:0000256" key="4">
    <source>
        <dbReference type="ARBA" id="ARBA00022691"/>
    </source>
</evidence>
<sequence>MYTKCQVFTPNNYVQELLDSVSYTEHLYGLKLLENSCGDGNILKEVVSRYIIDGIKHGYSKKRIVAGLESDIYGYEIDRKHYNKCIDNLNQIARRFDLPAIKWNIFNRDYLLSNVTMKYDFIIGNPPYLNYSEIDESVRLNLKEKFETCKSGKFDYCYAFIEKSISELNENGKFSYLVPGSIFKTVFGKNLREKIKCNLVAIKDYKSLDIFNGALVKSVIIILDNSYNNEVINYIDMSNKTQFTVDKKSLQEKWVFSNSQSIATKRFGDYFKVSNTIATLYNKAFVIKHIDLEKDKYVVNNIKLEESLIRPAYSPKSLRYGKREYIIFPYLIKGGKIVKMTETEFKERFPGVKHYLTLYKDELLSRDSDKSCKWFEYGRSQALQLVNKEKLLLSTIITNTVLVYSLKRQDLPYSGLIITKLSNSGLSLSIAKKILQSGDFLNYIRSIGVPLNGNSVRITSKDIENFTFREI</sequence>
<organism evidence="9 10">
    <name type="scientific">Veillonella dispar DORA_11</name>
    <dbReference type="NCBI Taxonomy" id="1403949"/>
    <lineage>
        <taxon>Bacteria</taxon>
        <taxon>Bacillati</taxon>
        <taxon>Bacillota</taxon>
        <taxon>Negativicutes</taxon>
        <taxon>Veillonellales</taxon>
        <taxon>Veillonellaceae</taxon>
        <taxon>Veillonella</taxon>
    </lineage>
</organism>
<proteinExistence type="predicted"/>
<comment type="caution">
    <text evidence="9">The sequence shown here is derived from an EMBL/GenBank/DDBJ whole genome shotgun (WGS) entry which is preliminary data.</text>
</comment>
<protein>
    <recommendedName>
        <fullName evidence="1">site-specific DNA-methyltransferase (adenine-specific)</fullName>
        <ecNumber evidence="1">2.1.1.72</ecNumber>
    </recommendedName>
</protein>
<dbReference type="InterPro" id="IPR002052">
    <property type="entry name" value="DNA_methylase_N6_adenine_CS"/>
</dbReference>
<dbReference type="Pfam" id="PF07669">
    <property type="entry name" value="Eco57I"/>
    <property type="match status" value="1"/>
</dbReference>
<dbReference type="Gene3D" id="3.40.50.150">
    <property type="entry name" value="Vaccinia Virus protein VP39"/>
    <property type="match status" value="1"/>
</dbReference>
<accession>W1UW90</accession>
<dbReference type="PANTHER" id="PTHR33841">
    <property type="entry name" value="DNA METHYLTRANSFERASE YEEA-RELATED"/>
    <property type="match status" value="1"/>
</dbReference>
<keyword evidence="2" id="KW-0489">Methyltransferase</keyword>
<feature type="domain" description="Type II methyltransferase M.TaqI-like" evidence="8">
    <location>
        <begin position="76"/>
        <end position="211"/>
    </location>
</feature>
<evidence type="ECO:0000256" key="2">
    <source>
        <dbReference type="ARBA" id="ARBA00022603"/>
    </source>
</evidence>
<name>W1UW90_9FIRM</name>
<dbReference type="SUPFAM" id="SSF53335">
    <property type="entry name" value="S-adenosyl-L-methionine-dependent methyltransferases"/>
    <property type="match status" value="1"/>
</dbReference>